<dbReference type="GO" id="GO:0016620">
    <property type="term" value="F:oxidoreductase activity, acting on the aldehyde or oxo group of donors, NAD or NADP as acceptor"/>
    <property type="evidence" value="ECO:0007669"/>
    <property type="project" value="InterPro"/>
</dbReference>
<dbReference type="InterPro" id="IPR015590">
    <property type="entry name" value="Aldehyde_DH_dom"/>
</dbReference>
<keyword evidence="4" id="KW-1185">Reference proteome</keyword>
<dbReference type="SUPFAM" id="SSF53720">
    <property type="entry name" value="ALDH-like"/>
    <property type="match status" value="1"/>
</dbReference>
<evidence type="ECO:0000313" key="4">
    <source>
        <dbReference type="Proteomes" id="UP000238362"/>
    </source>
</evidence>
<proteinExistence type="predicted"/>
<dbReference type="RefSeq" id="WP_106179055.1">
    <property type="nucleotide sequence ID" value="NZ_PVNH01000005.1"/>
</dbReference>
<dbReference type="InterPro" id="IPR016161">
    <property type="entry name" value="Ald_DH/histidinol_DH"/>
</dbReference>
<evidence type="ECO:0000313" key="3">
    <source>
        <dbReference type="EMBL" id="PRX47550.1"/>
    </source>
</evidence>
<name>A0A2T0LUM8_9PSEU</name>
<dbReference type="EMBL" id="PVNH01000005">
    <property type="protein sequence ID" value="PRX47550.1"/>
    <property type="molecule type" value="Genomic_DNA"/>
</dbReference>
<sequence length="506" mass="52214">MSAAKGTGFLGGLPHAGGGASFRAVDPATGDRIGPEFSSWTPAEVAEAARSARAAFEANRGLPERWQAGLLRDIADRLAARRDDIVATARAETGIGTARLEGELLRTRNQLLGFADVVERADFGEPLHDAADPESTPPRPDLRRVLVPVGPVAVFGASNFPLAFSVAGGDTASALAAGCPVLAKAHPAHPATSELAGACVAEAVEARGAHPGTFALVQDAGTEAGSALVQAPEVRAVGFTGSFAGGRALTALAAARPRPIPVFAEMGSLNPLFVTAAASGRRLDAIVEGFAASMTFGCGQLCTKPGLVLTSAGREFATRAAALLDRVDPAPLLNEGTFAAFEASRHVPGVEVVTADRPRSGSGFTAAPVLLLATLDDLRREPALLEEHFGPFAVVVDVDGDDDLLTAARLLPGSLTATVHSEPEDAEALRPLVAELTELAGRLVHNGFPTGVSVSGAQTHGGPFPATSDSAHTSVGWTAVRRFQRPVTFQDFPEPLLPPVLRTPRP</sequence>
<dbReference type="Gene3D" id="3.40.309.10">
    <property type="entry name" value="Aldehyde Dehydrogenase, Chain A, domain 2"/>
    <property type="match status" value="1"/>
</dbReference>
<dbReference type="PANTHER" id="PTHR43353:SF3">
    <property type="entry name" value="ALDEHYDE DEHYDROGENASE-RELATED"/>
    <property type="match status" value="1"/>
</dbReference>
<accession>A0A2T0LUM8</accession>
<dbReference type="Pfam" id="PF00171">
    <property type="entry name" value="Aldedh"/>
    <property type="match status" value="1"/>
</dbReference>
<feature type="domain" description="Aldehyde dehydrogenase" evidence="2">
    <location>
        <begin position="21"/>
        <end position="424"/>
    </location>
</feature>
<comment type="caution">
    <text evidence="3">The sequence shown here is derived from an EMBL/GenBank/DDBJ whole genome shotgun (WGS) entry which is preliminary data.</text>
</comment>
<evidence type="ECO:0000256" key="1">
    <source>
        <dbReference type="ARBA" id="ARBA00023002"/>
    </source>
</evidence>
<keyword evidence="1" id="KW-0560">Oxidoreductase</keyword>
<dbReference type="InterPro" id="IPR016163">
    <property type="entry name" value="Ald_DH_C"/>
</dbReference>
<dbReference type="Gene3D" id="3.40.605.10">
    <property type="entry name" value="Aldehyde Dehydrogenase, Chain A, domain 1"/>
    <property type="match status" value="1"/>
</dbReference>
<dbReference type="AlphaFoldDB" id="A0A2T0LUM8"/>
<dbReference type="InterPro" id="IPR050740">
    <property type="entry name" value="Aldehyde_DH_Superfamily"/>
</dbReference>
<organism evidence="3 4">
    <name type="scientific">Prauserella shujinwangii</name>
    <dbReference type="NCBI Taxonomy" id="1453103"/>
    <lineage>
        <taxon>Bacteria</taxon>
        <taxon>Bacillati</taxon>
        <taxon>Actinomycetota</taxon>
        <taxon>Actinomycetes</taxon>
        <taxon>Pseudonocardiales</taxon>
        <taxon>Pseudonocardiaceae</taxon>
        <taxon>Prauserella</taxon>
    </lineage>
</organism>
<dbReference type="PANTHER" id="PTHR43353">
    <property type="entry name" value="SUCCINATE-SEMIALDEHYDE DEHYDROGENASE, MITOCHONDRIAL"/>
    <property type="match status" value="1"/>
</dbReference>
<dbReference type="InterPro" id="IPR016162">
    <property type="entry name" value="Ald_DH_N"/>
</dbReference>
<protein>
    <submittedName>
        <fullName evidence="3">Alpha-ketoglutaric semialdehyde dehydrogenase</fullName>
    </submittedName>
</protein>
<gene>
    <name evidence="3" type="ORF">B0I33_105128</name>
</gene>
<dbReference type="Proteomes" id="UP000238362">
    <property type="component" value="Unassembled WGS sequence"/>
</dbReference>
<evidence type="ECO:0000259" key="2">
    <source>
        <dbReference type="Pfam" id="PF00171"/>
    </source>
</evidence>
<reference evidence="3 4" key="1">
    <citation type="submission" date="2018-03" db="EMBL/GenBank/DDBJ databases">
        <title>Genomic Encyclopedia of Type Strains, Phase III (KMG-III): the genomes of soil and plant-associated and newly described type strains.</title>
        <authorList>
            <person name="Whitman W."/>
        </authorList>
    </citation>
    <scope>NUCLEOTIDE SEQUENCE [LARGE SCALE GENOMIC DNA]</scope>
    <source>
        <strain evidence="3 4">CGMCC 4.7125</strain>
    </source>
</reference>
<dbReference type="OrthoDB" id="9770537at2"/>